<dbReference type="EMBL" id="BAAAMY010000001">
    <property type="protein sequence ID" value="GAA1908348.1"/>
    <property type="molecule type" value="Genomic_DNA"/>
</dbReference>
<protein>
    <recommendedName>
        <fullName evidence="3">DNA-binding protein</fullName>
    </recommendedName>
</protein>
<comment type="caution">
    <text evidence="1">The sequence shown here is derived from an EMBL/GenBank/DDBJ whole genome shotgun (WGS) entry which is preliminary data.</text>
</comment>
<evidence type="ECO:0008006" key="3">
    <source>
        <dbReference type="Google" id="ProtNLM"/>
    </source>
</evidence>
<proteinExistence type="predicted"/>
<accession>A0ABP5AF26</accession>
<dbReference type="RefSeq" id="WP_344003688.1">
    <property type="nucleotide sequence ID" value="NZ_BAAAMY010000001.1"/>
</dbReference>
<dbReference type="Proteomes" id="UP001501612">
    <property type="component" value="Unassembled WGS sequence"/>
</dbReference>
<name>A0ABP5AF26_9ACTN</name>
<sequence>MAHSGWIRVDDFCAASGLSADHVQRLVDAGRLVLHRDGEGRVVGFYDDSPPSEDELRLLGHPVRPGYDPESLTSYADAALLADADQDADDDGSWAMGWGRL</sequence>
<reference evidence="2" key="1">
    <citation type="journal article" date="2019" name="Int. J. Syst. Evol. Microbiol.">
        <title>The Global Catalogue of Microorganisms (GCM) 10K type strain sequencing project: providing services to taxonomists for standard genome sequencing and annotation.</title>
        <authorList>
            <consortium name="The Broad Institute Genomics Platform"/>
            <consortium name="The Broad Institute Genome Sequencing Center for Infectious Disease"/>
            <person name="Wu L."/>
            <person name="Ma J."/>
        </authorList>
    </citation>
    <scope>NUCLEOTIDE SEQUENCE [LARGE SCALE GENOMIC DNA]</scope>
    <source>
        <strain evidence="2">JCM 14046</strain>
    </source>
</reference>
<organism evidence="1 2">
    <name type="scientific">Nocardioides lentus</name>
    <dbReference type="NCBI Taxonomy" id="338077"/>
    <lineage>
        <taxon>Bacteria</taxon>
        <taxon>Bacillati</taxon>
        <taxon>Actinomycetota</taxon>
        <taxon>Actinomycetes</taxon>
        <taxon>Propionibacteriales</taxon>
        <taxon>Nocardioidaceae</taxon>
        <taxon>Nocardioides</taxon>
    </lineage>
</organism>
<gene>
    <name evidence="1" type="ORF">GCM10009737_06720</name>
</gene>
<keyword evidence="2" id="KW-1185">Reference proteome</keyword>
<evidence type="ECO:0000313" key="2">
    <source>
        <dbReference type="Proteomes" id="UP001501612"/>
    </source>
</evidence>
<evidence type="ECO:0000313" key="1">
    <source>
        <dbReference type="EMBL" id="GAA1908348.1"/>
    </source>
</evidence>